<dbReference type="InterPro" id="IPR036689">
    <property type="entry name" value="ESAT-6-like_sf"/>
</dbReference>
<dbReference type="RefSeq" id="WP_147142928.1">
    <property type="nucleotide sequence ID" value="NZ_BAABIJ010000004.1"/>
</dbReference>
<evidence type="ECO:0000313" key="3">
    <source>
        <dbReference type="EMBL" id="TWJ08364.1"/>
    </source>
</evidence>
<keyword evidence="4" id="KW-1185">Reference proteome</keyword>
<dbReference type="OrthoDB" id="4554345at2"/>
<feature type="region of interest" description="Disordered" evidence="2">
    <location>
        <begin position="77"/>
        <end position="100"/>
    </location>
</feature>
<dbReference type="SUPFAM" id="SSF140453">
    <property type="entry name" value="EsxAB dimer-like"/>
    <property type="match status" value="1"/>
</dbReference>
<gene>
    <name evidence="3" type="ORF">LX16_4592</name>
</gene>
<comment type="caution">
    <text evidence="3">The sequence shown here is derived from an EMBL/GenBank/DDBJ whole genome shotgun (WGS) entry which is preliminary data.</text>
</comment>
<protein>
    <recommendedName>
        <fullName evidence="1">ESAT-6-like protein</fullName>
    </recommendedName>
</protein>
<organism evidence="3 4">
    <name type="scientific">Stackebrandtia albiflava</name>
    <dbReference type="NCBI Taxonomy" id="406432"/>
    <lineage>
        <taxon>Bacteria</taxon>
        <taxon>Bacillati</taxon>
        <taxon>Actinomycetota</taxon>
        <taxon>Actinomycetes</taxon>
        <taxon>Glycomycetales</taxon>
        <taxon>Glycomycetaceae</taxon>
        <taxon>Stackebrandtia</taxon>
    </lineage>
</organism>
<dbReference type="NCBIfam" id="TIGR03930">
    <property type="entry name" value="WXG100_ESAT6"/>
    <property type="match status" value="1"/>
</dbReference>
<reference evidence="3 4" key="1">
    <citation type="journal article" date="2013" name="Stand. Genomic Sci.">
        <title>Genomic Encyclopedia of Type Strains, Phase I: The one thousand microbial genomes (KMG-I) project.</title>
        <authorList>
            <person name="Kyrpides N.C."/>
            <person name="Woyke T."/>
            <person name="Eisen J.A."/>
            <person name="Garrity G."/>
            <person name="Lilburn T.G."/>
            <person name="Beck B.J."/>
            <person name="Whitman W.B."/>
            <person name="Hugenholtz P."/>
            <person name="Klenk H.P."/>
        </authorList>
    </citation>
    <scope>NUCLEOTIDE SEQUENCE [LARGE SCALE GENOMIC DNA]</scope>
    <source>
        <strain evidence="3 4">DSM 45044</strain>
    </source>
</reference>
<accession>A0A562URX8</accession>
<proteinExistence type="inferred from homology"/>
<dbReference type="AlphaFoldDB" id="A0A562URX8"/>
<name>A0A562URX8_9ACTN</name>
<dbReference type="Gene3D" id="1.10.287.1060">
    <property type="entry name" value="ESAT-6-like"/>
    <property type="match status" value="1"/>
</dbReference>
<evidence type="ECO:0000313" key="4">
    <source>
        <dbReference type="Proteomes" id="UP000321617"/>
    </source>
</evidence>
<dbReference type="EMBL" id="VLLL01000008">
    <property type="protein sequence ID" value="TWJ08364.1"/>
    <property type="molecule type" value="Genomic_DNA"/>
</dbReference>
<evidence type="ECO:0000256" key="1">
    <source>
        <dbReference type="RuleBase" id="RU362001"/>
    </source>
</evidence>
<evidence type="ECO:0000256" key="2">
    <source>
        <dbReference type="SAM" id="MobiDB-lite"/>
    </source>
</evidence>
<comment type="similarity">
    <text evidence="1">Belongs to the WXG100 family.</text>
</comment>
<dbReference type="Pfam" id="PF06013">
    <property type="entry name" value="WXG100"/>
    <property type="match status" value="1"/>
</dbReference>
<dbReference type="Proteomes" id="UP000321617">
    <property type="component" value="Unassembled WGS sequence"/>
</dbReference>
<dbReference type="InterPro" id="IPR010310">
    <property type="entry name" value="T7SS_ESAT-6-like"/>
</dbReference>
<sequence length="100" mass="10946">MDEFEVKLQEVFGGAQQMGTTIDSAQNFIRKVQSEAQSSTDIWRGSSNTAFQGTMERFNSAANRLYATLEEIQGRLSGAANAHEQAEQEDAGSWNGALIN</sequence>